<reference evidence="2 3" key="1">
    <citation type="journal article" date="2020" name="Phytopathology">
        <title>Genome Sequence Resources of Colletotrichum truncatum, C. plurivorum, C. musicola, and C. sojae: Four Species Pathogenic to Soybean (Glycine max).</title>
        <authorList>
            <person name="Rogerio F."/>
            <person name="Boufleur T.R."/>
            <person name="Ciampi-Guillardi M."/>
            <person name="Sukno S.A."/>
            <person name="Thon M.R."/>
            <person name="Massola Junior N.S."/>
            <person name="Baroncelli R."/>
        </authorList>
    </citation>
    <scope>NUCLEOTIDE SEQUENCE [LARGE SCALE GENOMIC DNA]</scope>
    <source>
        <strain evidence="2 3">LFN0009</strain>
    </source>
</reference>
<organism evidence="2 3">
    <name type="scientific">Colletotrichum sojae</name>
    <dbReference type="NCBI Taxonomy" id="2175907"/>
    <lineage>
        <taxon>Eukaryota</taxon>
        <taxon>Fungi</taxon>
        <taxon>Dikarya</taxon>
        <taxon>Ascomycota</taxon>
        <taxon>Pezizomycotina</taxon>
        <taxon>Sordariomycetes</taxon>
        <taxon>Hypocreomycetidae</taxon>
        <taxon>Glomerellales</taxon>
        <taxon>Glomerellaceae</taxon>
        <taxon>Colletotrichum</taxon>
        <taxon>Colletotrichum orchidearum species complex</taxon>
    </lineage>
</organism>
<proteinExistence type="predicted"/>
<name>A0A8H6JFE0_9PEZI</name>
<dbReference type="AlphaFoldDB" id="A0A8H6JFE0"/>
<feature type="region of interest" description="Disordered" evidence="1">
    <location>
        <begin position="105"/>
        <end position="136"/>
    </location>
</feature>
<accession>A0A8H6JFE0</accession>
<evidence type="ECO:0000313" key="2">
    <source>
        <dbReference type="EMBL" id="KAF6812082.1"/>
    </source>
</evidence>
<feature type="region of interest" description="Disordered" evidence="1">
    <location>
        <begin position="1"/>
        <end position="57"/>
    </location>
</feature>
<comment type="caution">
    <text evidence="2">The sequence shown here is derived from an EMBL/GenBank/DDBJ whole genome shotgun (WGS) entry which is preliminary data.</text>
</comment>
<protein>
    <submittedName>
        <fullName evidence="2">Uncharacterized protein</fullName>
    </submittedName>
</protein>
<evidence type="ECO:0000313" key="3">
    <source>
        <dbReference type="Proteomes" id="UP000652219"/>
    </source>
</evidence>
<gene>
    <name evidence="2" type="ORF">CSOJ01_05363</name>
</gene>
<sequence>MGILSATVDDEEGSVSRASEHRKGVVNEDVRSDGQRDGHVKGSSPDGGGGSSRVEDRVKRLCGIPGGIHRVVVLDKRYGGEAERRLDLDTVDLDSEAPAPSLCLTGLGPEQGSRAATGQGLAASGSIPPAGRYGLS</sequence>
<dbReference type="EMBL" id="WIGN01000067">
    <property type="protein sequence ID" value="KAF6812082.1"/>
    <property type="molecule type" value="Genomic_DNA"/>
</dbReference>
<feature type="compositionally biased region" description="Basic and acidic residues" evidence="1">
    <location>
        <begin position="18"/>
        <end position="40"/>
    </location>
</feature>
<dbReference type="Proteomes" id="UP000652219">
    <property type="component" value="Unassembled WGS sequence"/>
</dbReference>
<evidence type="ECO:0000256" key="1">
    <source>
        <dbReference type="SAM" id="MobiDB-lite"/>
    </source>
</evidence>
<keyword evidence="3" id="KW-1185">Reference proteome</keyword>